<comment type="caution">
    <text evidence="1">The sequence shown here is derived from an EMBL/GenBank/DDBJ whole genome shotgun (WGS) entry which is preliminary data.</text>
</comment>
<gene>
    <name evidence="1" type="ORF">Lmac_0897</name>
</gene>
<evidence type="ECO:0000313" key="1">
    <source>
        <dbReference type="EMBL" id="KTD29387.1"/>
    </source>
</evidence>
<organism evidence="1 2">
    <name type="scientific">Legionella maceachernii</name>
    <dbReference type="NCBI Taxonomy" id="466"/>
    <lineage>
        <taxon>Bacteria</taxon>
        <taxon>Pseudomonadati</taxon>
        <taxon>Pseudomonadota</taxon>
        <taxon>Gammaproteobacteria</taxon>
        <taxon>Legionellales</taxon>
        <taxon>Legionellaceae</taxon>
        <taxon>Legionella</taxon>
    </lineage>
</organism>
<proteinExistence type="predicted"/>
<dbReference type="PATRIC" id="fig|466.6.peg.959"/>
<dbReference type="OrthoDB" id="1492722at2"/>
<dbReference type="InterPro" id="IPR046718">
    <property type="entry name" value="DUF6610"/>
</dbReference>
<name>A0A0W0WAL3_9GAMM</name>
<sequence length="209" mass="24313">MSILKIVCHNKNTIQVGQEFGWLPGARYTNLRDIRNFDNVGMIDIDWKNYDFQKHLRAVQEFQPLLTVARDIECISELNQILKQAAVLQEYCKYVVIVPKDIRLIHISTKIPQHFLLGYSVPTRYGKTTLPLSFFDRPVHLLGGHPQLQREIAKSIDVFSMDCNRFTLDAKFGDFFNGKKFTSHPMGGYQRCIRDSIQNINQLWSDYKS</sequence>
<dbReference type="EMBL" id="LNYL01000023">
    <property type="protein sequence ID" value="KTD29387.1"/>
    <property type="molecule type" value="Genomic_DNA"/>
</dbReference>
<dbReference type="AlphaFoldDB" id="A0A0W0WAL3"/>
<dbReference type="Proteomes" id="UP000054908">
    <property type="component" value="Unassembled WGS sequence"/>
</dbReference>
<dbReference type="Pfam" id="PF20314">
    <property type="entry name" value="DUF6610"/>
    <property type="match status" value="1"/>
</dbReference>
<protein>
    <submittedName>
        <fullName evidence="1">Uncharacterized protein</fullName>
    </submittedName>
</protein>
<reference evidence="1 2" key="1">
    <citation type="submission" date="2015-11" db="EMBL/GenBank/DDBJ databases">
        <title>Genomic analysis of 38 Legionella species identifies large and diverse effector repertoires.</title>
        <authorList>
            <person name="Burstein D."/>
            <person name="Amaro F."/>
            <person name="Zusman T."/>
            <person name="Lifshitz Z."/>
            <person name="Cohen O."/>
            <person name="Gilbert J.A."/>
            <person name="Pupko T."/>
            <person name="Shuman H.A."/>
            <person name="Segal G."/>
        </authorList>
    </citation>
    <scope>NUCLEOTIDE SEQUENCE [LARGE SCALE GENOMIC DNA]</scope>
    <source>
        <strain evidence="1 2">PX-1-G2-E2</strain>
    </source>
</reference>
<dbReference type="RefSeq" id="WP_058451706.1">
    <property type="nucleotide sequence ID" value="NZ_CAAAIB010000003.1"/>
</dbReference>
<evidence type="ECO:0000313" key="2">
    <source>
        <dbReference type="Proteomes" id="UP000054908"/>
    </source>
</evidence>
<accession>A0A0W0WAL3</accession>
<keyword evidence="2" id="KW-1185">Reference proteome</keyword>